<evidence type="ECO:0008006" key="3">
    <source>
        <dbReference type="Google" id="ProtNLM"/>
    </source>
</evidence>
<dbReference type="Gene3D" id="2.30.260.10">
    <property type="entry name" value="putative xylanase like domain"/>
    <property type="match status" value="1"/>
</dbReference>
<dbReference type="EMBL" id="MHOJ01000037">
    <property type="protein sequence ID" value="OGZ61727.1"/>
    <property type="molecule type" value="Genomic_DNA"/>
</dbReference>
<dbReference type="Proteomes" id="UP000178509">
    <property type="component" value="Unassembled WGS sequence"/>
</dbReference>
<dbReference type="Gene3D" id="1.10.3670.10">
    <property type="entry name" value="Putative xylanase like domain"/>
    <property type="match status" value="1"/>
</dbReference>
<protein>
    <recommendedName>
        <fullName evidence="3">DUF1460 domain-containing protein</fullName>
    </recommendedName>
</protein>
<sequence length="240" mass="27556">MNSLVQFGTRDQGPGTRDRISLSDISKSFLGKPYLTGAQDQDLYNLESFDCVTYVNSVLALYRSNNEREFQQQLLQLNYYDADPLFEKRFHFMSADWNVQNQQNNVVRDITETFSGVKFASGDIDKPNWFLKKIGKIPTGCQKVFARIPYLPIQQALDNLDQIPHDSIIEIVRPNWDLREKIGTQLHVSHVGFAIREKNNLLFRHASSEAACVTEITLSDYLKHTLQSETIKGINIQQIL</sequence>
<accession>A0A1G2HGV9</accession>
<name>A0A1G2HGV9_9BACT</name>
<organism evidence="1 2">
    <name type="scientific">Candidatus Spechtbacteria bacterium RIFCSPLOWO2_02_FULL_38_8</name>
    <dbReference type="NCBI Taxonomy" id="1802164"/>
    <lineage>
        <taxon>Bacteria</taxon>
        <taxon>Candidatus Spechtiibacteriota</taxon>
    </lineage>
</organism>
<dbReference type="InterPro" id="IPR010846">
    <property type="entry name" value="AmiA-like"/>
</dbReference>
<evidence type="ECO:0000313" key="2">
    <source>
        <dbReference type="Proteomes" id="UP000178509"/>
    </source>
</evidence>
<evidence type="ECO:0000313" key="1">
    <source>
        <dbReference type="EMBL" id="OGZ61727.1"/>
    </source>
</evidence>
<reference evidence="1 2" key="1">
    <citation type="journal article" date="2016" name="Nat. Commun.">
        <title>Thousands of microbial genomes shed light on interconnected biogeochemical processes in an aquifer system.</title>
        <authorList>
            <person name="Anantharaman K."/>
            <person name="Brown C.T."/>
            <person name="Hug L.A."/>
            <person name="Sharon I."/>
            <person name="Castelle C.J."/>
            <person name="Probst A.J."/>
            <person name="Thomas B.C."/>
            <person name="Singh A."/>
            <person name="Wilkins M.J."/>
            <person name="Karaoz U."/>
            <person name="Brodie E.L."/>
            <person name="Williams K.H."/>
            <person name="Hubbard S.S."/>
            <person name="Banfield J.F."/>
        </authorList>
    </citation>
    <scope>NUCLEOTIDE SEQUENCE [LARGE SCALE GENOMIC DNA]</scope>
</reference>
<dbReference type="SUPFAM" id="SSF54001">
    <property type="entry name" value="Cysteine proteinases"/>
    <property type="match status" value="1"/>
</dbReference>
<dbReference type="Pfam" id="PF07313">
    <property type="entry name" value="AmiA-like"/>
    <property type="match status" value="1"/>
</dbReference>
<dbReference type="STRING" id="1802164.A3H51_02330"/>
<proteinExistence type="predicted"/>
<dbReference type="AlphaFoldDB" id="A0A1G2HGV9"/>
<dbReference type="InterPro" id="IPR038765">
    <property type="entry name" value="Papain-like_cys_pep_sf"/>
</dbReference>
<gene>
    <name evidence="1" type="ORF">A3H51_02330</name>
</gene>
<comment type="caution">
    <text evidence="1">The sequence shown here is derived from an EMBL/GenBank/DDBJ whole genome shotgun (WGS) entry which is preliminary data.</text>
</comment>